<name>A0A4Y7SDQ0_COPMI</name>
<keyword evidence="2" id="KW-1185">Reference proteome</keyword>
<dbReference type="Proteomes" id="UP000298030">
    <property type="component" value="Unassembled WGS sequence"/>
</dbReference>
<protein>
    <submittedName>
        <fullName evidence="1">Uncharacterized protein</fullName>
    </submittedName>
</protein>
<proteinExistence type="predicted"/>
<evidence type="ECO:0000313" key="1">
    <source>
        <dbReference type="EMBL" id="TEB19719.1"/>
    </source>
</evidence>
<dbReference type="AlphaFoldDB" id="A0A4Y7SDQ0"/>
<dbReference type="EMBL" id="QPFP01000178">
    <property type="protein sequence ID" value="TEB19719.1"/>
    <property type="molecule type" value="Genomic_DNA"/>
</dbReference>
<reference evidence="1 2" key="1">
    <citation type="journal article" date="2019" name="Nat. Ecol. Evol.">
        <title>Megaphylogeny resolves global patterns of mushroom evolution.</title>
        <authorList>
            <person name="Varga T."/>
            <person name="Krizsan K."/>
            <person name="Foldi C."/>
            <person name="Dima B."/>
            <person name="Sanchez-Garcia M."/>
            <person name="Sanchez-Ramirez S."/>
            <person name="Szollosi G.J."/>
            <person name="Szarkandi J.G."/>
            <person name="Papp V."/>
            <person name="Albert L."/>
            <person name="Andreopoulos W."/>
            <person name="Angelini C."/>
            <person name="Antonin V."/>
            <person name="Barry K.W."/>
            <person name="Bougher N.L."/>
            <person name="Buchanan P."/>
            <person name="Buyck B."/>
            <person name="Bense V."/>
            <person name="Catcheside P."/>
            <person name="Chovatia M."/>
            <person name="Cooper J."/>
            <person name="Damon W."/>
            <person name="Desjardin D."/>
            <person name="Finy P."/>
            <person name="Geml J."/>
            <person name="Haridas S."/>
            <person name="Hughes K."/>
            <person name="Justo A."/>
            <person name="Karasinski D."/>
            <person name="Kautmanova I."/>
            <person name="Kiss B."/>
            <person name="Kocsube S."/>
            <person name="Kotiranta H."/>
            <person name="LaButti K.M."/>
            <person name="Lechner B.E."/>
            <person name="Liimatainen K."/>
            <person name="Lipzen A."/>
            <person name="Lukacs Z."/>
            <person name="Mihaltcheva S."/>
            <person name="Morgado L.N."/>
            <person name="Niskanen T."/>
            <person name="Noordeloos M.E."/>
            <person name="Ohm R.A."/>
            <person name="Ortiz-Santana B."/>
            <person name="Ovrebo C."/>
            <person name="Racz N."/>
            <person name="Riley R."/>
            <person name="Savchenko A."/>
            <person name="Shiryaev A."/>
            <person name="Soop K."/>
            <person name="Spirin V."/>
            <person name="Szebenyi C."/>
            <person name="Tomsovsky M."/>
            <person name="Tulloss R.E."/>
            <person name="Uehling J."/>
            <person name="Grigoriev I.V."/>
            <person name="Vagvolgyi C."/>
            <person name="Papp T."/>
            <person name="Martin F.M."/>
            <person name="Miettinen O."/>
            <person name="Hibbett D.S."/>
            <person name="Nagy L.G."/>
        </authorList>
    </citation>
    <scope>NUCLEOTIDE SEQUENCE [LARGE SCALE GENOMIC DNA]</scope>
    <source>
        <strain evidence="1 2">FP101781</strain>
    </source>
</reference>
<sequence>MGRPAGWLGLRRLLRTLVECVWPIYLSLTRANRVFSSTWQRRVRRATAKTSSCPLPHNTQDQETRYNQPLLRHLHLFSLPIPTQHQHLLLPTPTRHTSLSVSLPRRVHAFRHQLPVRLSTSSVPYPST</sequence>
<comment type="caution">
    <text evidence="1">The sequence shown here is derived from an EMBL/GenBank/DDBJ whole genome shotgun (WGS) entry which is preliminary data.</text>
</comment>
<accession>A0A4Y7SDQ0</accession>
<gene>
    <name evidence="1" type="ORF">FA13DRAFT_329239</name>
</gene>
<evidence type="ECO:0000313" key="2">
    <source>
        <dbReference type="Proteomes" id="UP000298030"/>
    </source>
</evidence>
<organism evidence="1 2">
    <name type="scientific">Coprinellus micaceus</name>
    <name type="common">Glistening ink-cap mushroom</name>
    <name type="synonym">Coprinus micaceus</name>
    <dbReference type="NCBI Taxonomy" id="71717"/>
    <lineage>
        <taxon>Eukaryota</taxon>
        <taxon>Fungi</taxon>
        <taxon>Dikarya</taxon>
        <taxon>Basidiomycota</taxon>
        <taxon>Agaricomycotina</taxon>
        <taxon>Agaricomycetes</taxon>
        <taxon>Agaricomycetidae</taxon>
        <taxon>Agaricales</taxon>
        <taxon>Agaricineae</taxon>
        <taxon>Psathyrellaceae</taxon>
        <taxon>Coprinellus</taxon>
    </lineage>
</organism>